<reference evidence="1" key="1">
    <citation type="journal article" date="2020" name="Stud. Mycol.">
        <title>101 Dothideomycetes genomes: a test case for predicting lifestyles and emergence of pathogens.</title>
        <authorList>
            <person name="Haridas S."/>
            <person name="Albert R."/>
            <person name="Binder M."/>
            <person name="Bloem J."/>
            <person name="Labutti K."/>
            <person name="Salamov A."/>
            <person name="Andreopoulos B."/>
            <person name="Baker S."/>
            <person name="Barry K."/>
            <person name="Bills G."/>
            <person name="Bluhm B."/>
            <person name="Cannon C."/>
            <person name="Castanera R."/>
            <person name="Culley D."/>
            <person name="Daum C."/>
            <person name="Ezra D."/>
            <person name="Gonzalez J."/>
            <person name="Henrissat B."/>
            <person name="Kuo A."/>
            <person name="Liang C."/>
            <person name="Lipzen A."/>
            <person name="Lutzoni F."/>
            <person name="Magnuson J."/>
            <person name="Mondo S."/>
            <person name="Nolan M."/>
            <person name="Ohm R."/>
            <person name="Pangilinan J."/>
            <person name="Park H.-J."/>
            <person name="Ramirez L."/>
            <person name="Alfaro M."/>
            <person name="Sun H."/>
            <person name="Tritt A."/>
            <person name="Yoshinaga Y."/>
            <person name="Zwiers L.-H."/>
            <person name="Turgeon B."/>
            <person name="Goodwin S."/>
            <person name="Spatafora J."/>
            <person name="Crous P."/>
            <person name="Grigoriev I."/>
        </authorList>
    </citation>
    <scope>NUCLEOTIDE SEQUENCE</scope>
    <source>
        <strain evidence="1">CBS 119925</strain>
    </source>
</reference>
<dbReference type="InterPro" id="IPR022234">
    <property type="entry name" value="DUF3759"/>
</dbReference>
<proteinExistence type="predicted"/>
<dbReference type="Proteomes" id="UP000799440">
    <property type="component" value="Unassembled WGS sequence"/>
</dbReference>
<evidence type="ECO:0000313" key="2">
    <source>
        <dbReference type="Proteomes" id="UP000799440"/>
    </source>
</evidence>
<gene>
    <name evidence="1" type="ORF">M011DRAFT_530396</name>
</gene>
<sequence>MIHQLYNQGTTKSTMDQRHVADGLAWDGFKRFQDLHRGGGAPPMIDHGRAKDEISQFTTAEVNEYLNRHDEYTKVKDNVAHLARDNALRMYDEYYSNRGARQYSVFDFMSPFERTY</sequence>
<name>A0A6A6UXB8_9PLEO</name>
<keyword evidence="2" id="KW-1185">Reference proteome</keyword>
<accession>A0A6A6UXB8</accession>
<dbReference type="Pfam" id="PF12585">
    <property type="entry name" value="DUF3759"/>
    <property type="match status" value="1"/>
</dbReference>
<dbReference type="EMBL" id="MU006641">
    <property type="protein sequence ID" value="KAF2741637.1"/>
    <property type="molecule type" value="Genomic_DNA"/>
</dbReference>
<organism evidence="1 2">
    <name type="scientific">Sporormia fimetaria CBS 119925</name>
    <dbReference type="NCBI Taxonomy" id="1340428"/>
    <lineage>
        <taxon>Eukaryota</taxon>
        <taxon>Fungi</taxon>
        <taxon>Dikarya</taxon>
        <taxon>Ascomycota</taxon>
        <taxon>Pezizomycotina</taxon>
        <taxon>Dothideomycetes</taxon>
        <taxon>Pleosporomycetidae</taxon>
        <taxon>Pleosporales</taxon>
        <taxon>Sporormiaceae</taxon>
        <taxon>Sporormia</taxon>
    </lineage>
</organism>
<protein>
    <submittedName>
        <fullName evidence="1">Uncharacterized protein</fullName>
    </submittedName>
</protein>
<evidence type="ECO:0000313" key="1">
    <source>
        <dbReference type="EMBL" id="KAF2741637.1"/>
    </source>
</evidence>
<dbReference type="AlphaFoldDB" id="A0A6A6UXB8"/>